<evidence type="ECO:0000256" key="1">
    <source>
        <dbReference type="SAM" id="MobiDB-lite"/>
    </source>
</evidence>
<organism evidence="2 3">
    <name type="scientific">Penicillium frequentans</name>
    <dbReference type="NCBI Taxonomy" id="3151616"/>
    <lineage>
        <taxon>Eukaryota</taxon>
        <taxon>Fungi</taxon>
        <taxon>Dikarya</taxon>
        <taxon>Ascomycota</taxon>
        <taxon>Pezizomycotina</taxon>
        <taxon>Eurotiomycetes</taxon>
        <taxon>Eurotiomycetidae</taxon>
        <taxon>Eurotiales</taxon>
        <taxon>Aspergillaceae</taxon>
        <taxon>Penicillium</taxon>
    </lineage>
</organism>
<dbReference type="InterPro" id="IPR019587">
    <property type="entry name" value="Polyketide_cyclase/dehydratase"/>
</dbReference>
<comment type="caution">
    <text evidence="2">The sequence shown here is derived from an EMBL/GenBank/DDBJ whole genome shotgun (WGS) entry which is preliminary data.</text>
</comment>
<reference evidence="2 3" key="1">
    <citation type="journal article" date="2023" name="IMA Fungus">
        <title>Comparative genomic study of the Penicillium genus elucidates a diverse pangenome and 15 lateral gene transfer events.</title>
        <authorList>
            <person name="Petersen C."/>
            <person name="Sorensen T."/>
            <person name="Nielsen M.R."/>
            <person name="Sondergaard T.E."/>
            <person name="Sorensen J.L."/>
            <person name="Fitzpatrick D.A."/>
            <person name="Frisvad J.C."/>
            <person name="Nielsen K.L."/>
        </authorList>
    </citation>
    <scope>NUCLEOTIDE SEQUENCE [LARGE SCALE GENOMIC DNA]</scope>
    <source>
        <strain evidence="2 3">IBT 35679</strain>
    </source>
</reference>
<dbReference type="AlphaFoldDB" id="A0AAD6CTJ7"/>
<evidence type="ECO:0008006" key="4">
    <source>
        <dbReference type="Google" id="ProtNLM"/>
    </source>
</evidence>
<protein>
    <recommendedName>
        <fullName evidence="4">Coenzyme Q-binding protein COQ10 START domain-containing protein</fullName>
    </recommendedName>
</protein>
<accession>A0AAD6CTJ7</accession>
<dbReference type="EMBL" id="JAQIZZ010000006">
    <property type="protein sequence ID" value="KAJ5538501.1"/>
    <property type="molecule type" value="Genomic_DNA"/>
</dbReference>
<evidence type="ECO:0000313" key="2">
    <source>
        <dbReference type="EMBL" id="KAJ5538501.1"/>
    </source>
</evidence>
<dbReference type="SUPFAM" id="SSF55961">
    <property type="entry name" value="Bet v1-like"/>
    <property type="match status" value="1"/>
</dbReference>
<dbReference type="CDD" id="cd07822">
    <property type="entry name" value="SRPBCC_4"/>
    <property type="match status" value="1"/>
</dbReference>
<gene>
    <name evidence="2" type="ORF">N7494_007980</name>
</gene>
<dbReference type="Gene3D" id="3.30.530.20">
    <property type="match status" value="1"/>
</dbReference>
<dbReference type="InterPro" id="IPR023393">
    <property type="entry name" value="START-like_dom_sf"/>
</dbReference>
<feature type="region of interest" description="Disordered" evidence="1">
    <location>
        <begin position="55"/>
        <end position="74"/>
    </location>
</feature>
<dbReference type="Proteomes" id="UP001220324">
    <property type="component" value="Unassembled WGS sequence"/>
</dbReference>
<sequence length="192" mass="21672">MSTPLSDPQNADRATPTIEAAKATLHIGSSIFIAAPSTAVWAALTDTSTWPSWNEFIPRPRTTRPPSSHPSYKKGTKMTFHVRMDPTSDKLQKANDTQLMVTELEVPNPETNTPGRIVWVSDSEAPGGFSPSLLTAEREHEIKDVEEGCEVRNWENQIGWLVYAVKWMYGKRLEANFDLWVQDLKRFVEESQ</sequence>
<name>A0AAD6CTJ7_9EURO</name>
<keyword evidence="3" id="KW-1185">Reference proteome</keyword>
<dbReference type="Pfam" id="PF10604">
    <property type="entry name" value="Polyketide_cyc2"/>
    <property type="match status" value="1"/>
</dbReference>
<evidence type="ECO:0000313" key="3">
    <source>
        <dbReference type="Proteomes" id="UP001220324"/>
    </source>
</evidence>
<proteinExistence type="predicted"/>